<keyword evidence="6" id="KW-1185">Reference proteome</keyword>
<organism evidence="5 6">
    <name type="scientific">Amycolatopsis arida</name>
    <dbReference type="NCBI Taxonomy" id="587909"/>
    <lineage>
        <taxon>Bacteria</taxon>
        <taxon>Bacillati</taxon>
        <taxon>Actinomycetota</taxon>
        <taxon>Actinomycetes</taxon>
        <taxon>Pseudonocardiales</taxon>
        <taxon>Pseudonocardiaceae</taxon>
        <taxon>Amycolatopsis</taxon>
    </lineage>
</organism>
<dbReference type="EMBL" id="FOWW01000004">
    <property type="protein sequence ID" value="SFQ05760.1"/>
    <property type="molecule type" value="Genomic_DNA"/>
</dbReference>
<dbReference type="AlphaFoldDB" id="A0A1I5VE50"/>
<dbReference type="GO" id="GO:0004113">
    <property type="term" value="F:2',3'-cyclic-nucleotide 3'-phosphodiesterase activity"/>
    <property type="evidence" value="ECO:0007669"/>
    <property type="project" value="InterPro"/>
</dbReference>
<comment type="catalytic activity">
    <reaction evidence="2">
        <text>a 3'-end 2',3'-cyclophospho-ribonucleotide-RNA + H2O = a 3'-end 2'-phospho-ribonucleotide-RNA + H(+)</text>
        <dbReference type="Rhea" id="RHEA:11828"/>
        <dbReference type="Rhea" id="RHEA-COMP:10464"/>
        <dbReference type="Rhea" id="RHEA-COMP:17353"/>
        <dbReference type="ChEBI" id="CHEBI:15377"/>
        <dbReference type="ChEBI" id="CHEBI:15378"/>
        <dbReference type="ChEBI" id="CHEBI:83064"/>
        <dbReference type="ChEBI" id="CHEBI:173113"/>
        <dbReference type="EC" id="3.1.4.58"/>
    </reaction>
</comment>
<dbReference type="InterPro" id="IPR014051">
    <property type="entry name" value="Phosphoesterase_HXTX"/>
</dbReference>
<proteinExistence type="inferred from homology"/>
<dbReference type="OrthoDB" id="9787070at2"/>
<dbReference type="Gene3D" id="3.90.1140.10">
    <property type="entry name" value="Cyclic phosphodiesterase"/>
    <property type="match status" value="1"/>
</dbReference>
<comment type="function">
    <text evidence="2">Hydrolyzes RNA 2',3'-cyclic phosphodiester to an RNA 2'-phosphomonoester.</text>
</comment>
<keyword evidence="1 2" id="KW-0378">Hydrolase</keyword>
<evidence type="ECO:0000313" key="5">
    <source>
        <dbReference type="EMBL" id="SFQ05760.1"/>
    </source>
</evidence>
<evidence type="ECO:0000313" key="6">
    <source>
        <dbReference type="Proteomes" id="UP000198727"/>
    </source>
</evidence>
<dbReference type="PANTHER" id="PTHR35561:SF1">
    <property type="entry name" value="RNA 2',3'-CYCLIC PHOSPHODIESTERASE"/>
    <property type="match status" value="1"/>
</dbReference>
<dbReference type="InterPro" id="IPR004175">
    <property type="entry name" value="RNA_CPDase"/>
</dbReference>
<feature type="region of interest" description="Disordered" evidence="3">
    <location>
        <begin position="100"/>
        <end position="124"/>
    </location>
</feature>
<feature type="domain" description="Phosphoesterase HXTX" evidence="4">
    <location>
        <begin position="10"/>
        <end position="81"/>
    </location>
</feature>
<dbReference type="RefSeq" id="WP_092530699.1">
    <property type="nucleotide sequence ID" value="NZ_FOWW01000004.1"/>
</dbReference>
<accession>A0A1I5VE50</accession>
<protein>
    <recommendedName>
        <fullName evidence="2">RNA 2',3'-cyclic phosphodiesterase</fullName>
        <shortName evidence="2">RNA 2',3'-CPDase</shortName>
        <ecNumber evidence="2">3.1.4.58</ecNumber>
    </recommendedName>
</protein>
<evidence type="ECO:0000256" key="2">
    <source>
        <dbReference type="HAMAP-Rule" id="MF_01940"/>
    </source>
</evidence>
<dbReference type="Proteomes" id="UP000198727">
    <property type="component" value="Unassembled WGS sequence"/>
</dbReference>
<sequence>MRLFSAVVPPAEAVRSLQAALAVAPRGAGLRWVPSGQWHITLGFYGEDDLVARVAWLRRRLAGLPAPALRLTGAGTFPGVLWVGVDGQLTALAAAAGATVDDPTGPASAAGTTDGTTGGAAGAATEDLPFHPHLTLARGRVRSERRRWVDLLAGYAGPRWTATEVVLLSSELGPGGPHYTPVERFALAAGAAG</sequence>
<comment type="similarity">
    <text evidence="2">Belongs to the 2H phosphoesterase superfamily. ThpR family.</text>
</comment>
<feature type="short sequence motif" description="HXTX 1" evidence="2">
    <location>
        <begin position="39"/>
        <end position="42"/>
    </location>
</feature>
<dbReference type="GO" id="GO:0008664">
    <property type="term" value="F:RNA 2',3'-cyclic 3'-phosphodiesterase activity"/>
    <property type="evidence" value="ECO:0007669"/>
    <property type="project" value="UniProtKB-EC"/>
</dbReference>
<dbReference type="SUPFAM" id="SSF55144">
    <property type="entry name" value="LigT-like"/>
    <property type="match status" value="1"/>
</dbReference>
<reference evidence="6" key="1">
    <citation type="submission" date="2016-10" db="EMBL/GenBank/DDBJ databases">
        <authorList>
            <person name="Varghese N."/>
            <person name="Submissions S."/>
        </authorList>
    </citation>
    <scope>NUCLEOTIDE SEQUENCE [LARGE SCALE GENOMIC DNA]</scope>
    <source>
        <strain evidence="6">CGMCC 4.5579</strain>
    </source>
</reference>
<evidence type="ECO:0000259" key="4">
    <source>
        <dbReference type="Pfam" id="PF02834"/>
    </source>
</evidence>
<name>A0A1I5VE50_9PSEU</name>
<dbReference type="PANTHER" id="PTHR35561">
    <property type="entry name" value="RNA 2',3'-CYCLIC PHOSPHODIESTERASE"/>
    <property type="match status" value="1"/>
</dbReference>
<dbReference type="GO" id="GO:0016874">
    <property type="term" value="F:ligase activity"/>
    <property type="evidence" value="ECO:0007669"/>
    <property type="project" value="UniProtKB-KW"/>
</dbReference>
<dbReference type="HAMAP" id="MF_01940">
    <property type="entry name" value="RNA_CPDase"/>
    <property type="match status" value="1"/>
</dbReference>
<evidence type="ECO:0000256" key="3">
    <source>
        <dbReference type="SAM" id="MobiDB-lite"/>
    </source>
</evidence>
<keyword evidence="5" id="KW-0436">Ligase</keyword>
<dbReference type="STRING" id="587909.SAMN05421810_104330"/>
<feature type="short sequence motif" description="HXTX 2" evidence="2">
    <location>
        <begin position="133"/>
        <end position="136"/>
    </location>
</feature>
<gene>
    <name evidence="5" type="ORF">SAMN05421810_104330</name>
</gene>
<dbReference type="EC" id="3.1.4.58" evidence="2"/>
<feature type="active site" description="Proton acceptor" evidence="2">
    <location>
        <position position="133"/>
    </location>
</feature>
<evidence type="ECO:0000256" key="1">
    <source>
        <dbReference type="ARBA" id="ARBA00022801"/>
    </source>
</evidence>
<dbReference type="InterPro" id="IPR009097">
    <property type="entry name" value="Cyclic_Pdiesterase"/>
</dbReference>
<dbReference type="Pfam" id="PF02834">
    <property type="entry name" value="LigT_PEase"/>
    <property type="match status" value="1"/>
</dbReference>
<feature type="active site" description="Proton donor" evidence="2">
    <location>
        <position position="39"/>
    </location>
</feature>
<feature type="compositionally biased region" description="Low complexity" evidence="3">
    <location>
        <begin position="100"/>
        <end position="115"/>
    </location>
</feature>